<reference evidence="7 8" key="1">
    <citation type="journal article" date="2015" name="Genome Biol. Evol.">
        <title>Phylogenomic analyses indicate that early fungi evolved digesting cell walls of algal ancestors of land plants.</title>
        <authorList>
            <person name="Chang Y."/>
            <person name="Wang S."/>
            <person name="Sekimoto S."/>
            <person name="Aerts A.L."/>
            <person name="Choi C."/>
            <person name="Clum A."/>
            <person name="LaButti K.M."/>
            <person name="Lindquist E.A."/>
            <person name="Yee Ngan C."/>
            <person name="Ohm R.A."/>
            <person name="Salamov A.A."/>
            <person name="Grigoriev I.V."/>
            <person name="Spatafora J.W."/>
            <person name="Berbee M.L."/>
        </authorList>
    </citation>
    <scope>NUCLEOTIDE SEQUENCE [LARGE SCALE GENOMIC DNA]</scope>
    <source>
        <strain evidence="7 8">NRRL 28638</strain>
    </source>
</reference>
<evidence type="ECO:0000256" key="4">
    <source>
        <dbReference type="ARBA" id="ARBA00022490"/>
    </source>
</evidence>
<comment type="subcellular location">
    <subcellularLocation>
        <location evidence="2">Cytoplasm</location>
    </subcellularLocation>
    <subcellularLocation>
        <location evidence="1">Nucleus</location>
    </subcellularLocation>
</comment>
<keyword evidence="8" id="KW-1185">Reference proteome</keyword>
<keyword evidence="5" id="KW-0819">tRNA processing</keyword>
<sequence length="87" mass="10006">MFKHNVEVSVPFETTEFAKVAYEAIRVEAEVKPKLISTKFDLNENNLIITFSSNSLKMIRLSVNNRLEMLALISKTIHHFNPSKLDI</sequence>
<proteinExistence type="inferred from homology"/>
<dbReference type="GO" id="GO:0005634">
    <property type="term" value="C:nucleus"/>
    <property type="evidence" value="ECO:0007669"/>
    <property type="project" value="UniProtKB-SubCell"/>
</dbReference>
<dbReference type="FunFam" id="3.30.310.50:FF:000005">
    <property type="entry name" value="L antigen family member 3"/>
    <property type="match status" value="1"/>
</dbReference>
<evidence type="ECO:0000256" key="5">
    <source>
        <dbReference type="ARBA" id="ARBA00022694"/>
    </source>
</evidence>
<protein>
    <submittedName>
        <fullName evidence="7">Transcription factor Pcc1</fullName>
    </submittedName>
</protein>
<keyword evidence="4" id="KW-0963">Cytoplasm</keyword>
<dbReference type="Pfam" id="PF09341">
    <property type="entry name" value="Pcc1"/>
    <property type="match status" value="1"/>
</dbReference>
<dbReference type="GO" id="GO:0070525">
    <property type="term" value="P:tRNA threonylcarbamoyladenosine metabolic process"/>
    <property type="evidence" value="ECO:0007669"/>
    <property type="project" value="TreeGrafter"/>
</dbReference>
<gene>
    <name evidence="7" type="ORF">CONCODRAFT_77525</name>
</gene>
<name>A0A137PDD4_CONC2</name>
<dbReference type="PANTHER" id="PTHR31283:SF5">
    <property type="entry name" value="EKC_KEOPS COMPLEX SUBUNIT LAGE3"/>
    <property type="match status" value="1"/>
</dbReference>
<dbReference type="EMBL" id="KQ964443">
    <property type="protein sequence ID" value="KXN72985.1"/>
    <property type="molecule type" value="Genomic_DNA"/>
</dbReference>
<dbReference type="OrthoDB" id="10025739at2759"/>
<dbReference type="GO" id="GO:0000408">
    <property type="term" value="C:EKC/KEOPS complex"/>
    <property type="evidence" value="ECO:0007669"/>
    <property type="project" value="TreeGrafter"/>
</dbReference>
<evidence type="ECO:0000256" key="6">
    <source>
        <dbReference type="ARBA" id="ARBA00023242"/>
    </source>
</evidence>
<evidence type="ECO:0000313" key="7">
    <source>
        <dbReference type="EMBL" id="KXN72985.1"/>
    </source>
</evidence>
<keyword evidence="6" id="KW-0539">Nucleus</keyword>
<dbReference type="GO" id="GO:0008033">
    <property type="term" value="P:tRNA processing"/>
    <property type="evidence" value="ECO:0007669"/>
    <property type="project" value="UniProtKB-KW"/>
</dbReference>
<dbReference type="Proteomes" id="UP000070444">
    <property type="component" value="Unassembled WGS sequence"/>
</dbReference>
<organism evidence="7 8">
    <name type="scientific">Conidiobolus coronatus (strain ATCC 28846 / CBS 209.66 / NRRL 28638)</name>
    <name type="common">Delacroixia coronata</name>
    <dbReference type="NCBI Taxonomy" id="796925"/>
    <lineage>
        <taxon>Eukaryota</taxon>
        <taxon>Fungi</taxon>
        <taxon>Fungi incertae sedis</taxon>
        <taxon>Zoopagomycota</taxon>
        <taxon>Entomophthoromycotina</taxon>
        <taxon>Entomophthoromycetes</taxon>
        <taxon>Entomophthorales</taxon>
        <taxon>Ancylistaceae</taxon>
        <taxon>Conidiobolus</taxon>
    </lineage>
</organism>
<evidence type="ECO:0000256" key="2">
    <source>
        <dbReference type="ARBA" id="ARBA00004496"/>
    </source>
</evidence>
<evidence type="ECO:0000256" key="3">
    <source>
        <dbReference type="ARBA" id="ARBA00007073"/>
    </source>
</evidence>
<accession>A0A137PDD4</accession>
<dbReference type="PANTHER" id="PTHR31283">
    <property type="entry name" value="EKC/KEOPS COMPLEX SUBUNIT PCC1 FAMILY MEMBER"/>
    <property type="match status" value="1"/>
</dbReference>
<dbReference type="InterPro" id="IPR015419">
    <property type="entry name" value="CTAG/Pcc1"/>
</dbReference>
<comment type="similarity">
    <text evidence="3">Belongs to the CTAG/PCC1 family.</text>
</comment>
<evidence type="ECO:0000256" key="1">
    <source>
        <dbReference type="ARBA" id="ARBA00004123"/>
    </source>
</evidence>
<dbReference type="GO" id="GO:0005737">
    <property type="term" value="C:cytoplasm"/>
    <property type="evidence" value="ECO:0007669"/>
    <property type="project" value="UniProtKB-SubCell"/>
</dbReference>
<dbReference type="Gene3D" id="3.30.310.50">
    <property type="entry name" value="Alpha-D-phosphohexomutase, C-terminal domain"/>
    <property type="match status" value="1"/>
</dbReference>
<dbReference type="AlphaFoldDB" id="A0A137PDD4"/>
<evidence type="ECO:0000313" key="8">
    <source>
        <dbReference type="Proteomes" id="UP000070444"/>
    </source>
</evidence>